<dbReference type="Proteomes" id="UP000056322">
    <property type="component" value="Chromosome 1"/>
</dbReference>
<dbReference type="PANTHER" id="PTHR34700">
    <property type="entry name" value="POTASSIUM BINDING PROTEIN KBP"/>
    <property type="match status" value="1"/>
</dbReference>
<feature type="domain" description="LysM" evidence="1">
    <location>
        <begin position="24"/>
        <end position="63"/>
    </location>
</feature>
<reference evidence="3" key="1">
    <citation type="submission" date="2014-12" db="EMBL/GenBank/DDBJ databases">
        <authorList>
            <person name="Salcher M.M."/>
        </authorList>
    </citation>
    <scope>NUCLEOTIDE SEQUENCE [LARGE SCALE GENOMIC DNA]</scope>
    <source>
        <strain evidence="3">MMS-10A-171</strain>
    </source>
</reference>
<name>A0A0B7IXF9_9PROT</name>
<protein>
    <submittedName>
        <fullName evidence="2">Peptidoglycan-binding lysin domain protein</fullName>
    </submittedName>
</protein>
<gene>
    <name evidence="2" type="ORF">BN1209_0106</name>
</gene>
<dbReference type="PANTHER" id="PTHR34700:SF4">
    <property type="entry name" value="PHAGE-LIKE ELEMENT PBSX PROTEIN XKDP"/>
    <property type="match status" value="1"/>
</dbReference>
<dbReference type="InterPro" id="IPR036779">
    <property type="entry name" value="LysM_dom_sf"/>
</dbReference>
<dbReference type="InterPro" id="IPR052196">
    <property type="entry name" value="Bact_Kbp"/>
</dbReference>
<dbReference type="CDD" id="cd00118">
    <property type="entry name" value="LysM"/>
    <property type="match status" value="1"/>
</dbReference>
<dbReference type="HOGENOM" id="CLU_2523681_0_0_4"/>
<evidence type="ECO:0000313" key="3">
    <source>
        <dbReference type="Proteomes" id="UP000056322"/>
    </source>
</evidence>
<evidence type="ECO:0000259" key="1">
    <source>
        <dbReference type="Pfam" id="PF01476"/>
    </source>
</evidence>
<sequence length="84" mass="9731">MFCCLTAHAANSMIELQDNHSDRYVVTEGDTSWGISAKFLKDPWRWPHLWEINKPSINSKRIKLPNERIGLLIVLSAFERISYA</sequence>
<keyword evidence="3" id="KW-1185">Reference proteome</keyword>
<dbReference type="InterPro" id="IPR018392">
    <property type="entry name" value="LysM"/>
</dbReference>
<proteinExistence type="predicted"/>
<dbReference type="Pfam" id="PF01476">
    <property type="entry name" value="LysM"/>
    <property type="match status" value="1"/>
</dbReference>
<organism evidence="2 3">
    <name type="scientific">Candidatus Methylopumilus turicensis</name>
    <dbReference type="NCBI Taxonomy" id="1581680"/>
    <lineage>
        <taxon>Bacteria</taxon>
        <taxon>Pseudomonadati</taxon>
        <taxon>Pseudomonadota</taxon>
        <taxon>Betaproteobacteria</taxon>
        <taxon>Nitrosomonadales</taxon>
        <taxon>Methylophilaceae</taxon>
        <taxon>Candidatus Methylopumilus</taxon>
    </lineage>
</organism>
<dbReference type="KEGG" id="mbac:BN1209_0106"/>
<dbReference type="EMBL" id="LN794158">
    <property type="protein sequence ID" value="CEN55160.1"/>
    <property type="molecule type" value="Genomic_DNA"/>
</dbReference>
<accession>A0A0B7IXF9</accession>
<evidence type="ECO:0000313" key="2">
    <source>
        <dbReference type="EMBL" id="CEN55160.1"/>
    </source>
</evidence>
<dbReference type="AlphaFoldDB" id="A0A0B7IXF9"/>
<dbReference type="STRING" id="1581680.BN1209_0106"/>
<dbReference type="Gene3D" id="3.10.350.10">
    <property type="entry name" value="LysM domain"/>
    <property type="match status" value="1"/>
</dbReference>